<evidence type="ECO:0000313" key="2">
    <source>
        <dbReference type="Proteomes" id="UP000502823"/>
    </source>
</evidence>
<accession>A0A6L2PV47</accession>
<proteinExistence type="predicted"/>
<sequence length="57" mass="6716">MKIFYPGNFYGRNNTYNMYDLLEEMAAEYRQLPKGQADDSIEETVEDIGQLKEKNYA</sequence>
<comment type="caution">
    <text evidence="1">The sequence shown here is derived from an EMBL/GenBank/DDBJ whole genome shotgun (WGS) entry which is preliminary data.</text>
</comment>
<name>A0A6L2PV47_COPFO</name>
<dbReference type="EMBL" id="BLKM01012422">
    <property type="protein sequence ID" value="GFG36406.1"/>
    <property type="molecule type" value="Genomic_DNA"/>
</dbReference>
<dbReference type="AlphaFoldDB" id="A0A6L2PV47"/>
<gene>
    <name evidence="1" type="ORF">Cfor_06992</name>
</gene>
<keyword evidence="2" id="KW-1185">Reference proteome</keyword>
<evidence type="ECO:0000313" key="1">
    <source>
        <dbReference type="EMBL" id="GFG36406.1"/>
    </source>
</evidence>
<dbReference type="Proteomes" id="UP000502823">
    <property type="component" value="Unassembled WGS sequence"/>
</dbReference>
<reference evidence="2" key="1">
    <citation type="submission" date="2020-01" db="EMBL/GenBank/DDBJ databases">
        <title>Draft genome sequence of the Termite Coptotermes fromosanus.</title>
        <authorList>
            <person name="Itakura S."/>
            <person name="Yosikawa Y."/>
            <person name="Umezawa K."/>
        </authorList>
    </citation>
    <scope>NUCLEOTIDE SEQUENCE [LARGE SCALE GENOMIC DNA]</scope>
</reference>
<dbReference type="InParanoid" id="A0A6L2PV47"/>
<protein>
    <submittedName>
        <fullName evidence="1">Uncharacterized protein</fullName>
    </submittedName>
</protein>
<organism evidence="1 2">
    <name type="scientific">Coptotermes formosanus</name>
    <name type="common">Formosan subterranean termite</name>
    <dbReference type="NCBI Taxonomy" id="36987"/>
    <lineage>
        <taxon>Eukaryota</taxon>
        <taxon>Metazoa</taxon>
        <taxon>Ecdysozoa</taxon>
        <taxon>Arthropoda</taxon>
        <taxon>Hexapoda</taxon>
        <taxon>Insecta</taxon>
        <taxon>Pterygota</taxon>
        <taxon>Neoptera</taxon>
        <taxon>Polyneoptera</taxon>
        <taxon>Dictyoptera</taxon>
        <taxon>Blattodea</taxon>
        <taxon>Blattoidea</taxon>
        <taxon>Termitoidae</taxon>
        <taxon>Rhinotermitidae</taxon>
        <taxon>Coptotermes</taxon>
    </lineage>
</organism>